<feature type="domain" description="SF3 helicase" evidence="3">
    <location>
        <begin position="36"/>
        <end position="187"/>
    </location>
</feature>
<dbReference type="Gene3D" id="3.40.50.300">
    <property type="entry name" value="P-loop containing nucleotide triphosphate hydrolases"/>
    <property type="match status" value="1"/>
</dbReference>
<dbReference type="Pfam" id="PF19263">
    <property type="entry name" value="DUF5906"/>
    <property type="match status" value="1"/>
</dbReference>
<evidence type="ECO:0000313" key="4">
    <source>
        <dbReference type="EMBL" id="TWI68515.1"/>
    </source>
</evidence>
<evidence type="ECO:0000259" key="3">
    <source>
        <dbReference type="PROSITE" id="PS51206"/>
    </source>
</evidence>
<name>A0A562RHH5_9BACT</name>
<reference evidence="4 5" key="1">
    <citation type="submission" date="2019-07" db="EMBL/GenBank/DDBJ databases">
        <title>Genome sequencing of 100 strains of the haloalkaliphilic chemolithoautotrophic sulfur-oxidizing bacterium Thioalkalivibrio.</title>
        <authorList>
            <person name="Muyzer G."/>
        </authorList>
    </citation>
    <scope>NUCLEOTIDE SEQUENCE [LARGE SCALE GENOMIC DNA]</scope>
    <source>
        <strain evidence="4 5">ASO4-4</strain>
    </source>
</reference>
<keyword evidence="2" id="KW-0067">ATP-binding</keyword>
<dbReference type="InterPro" id="IPR014015">
    <property type="entry name" value="Helicase_SF3_DNA-vir"/>
</dbReference>
<dbReference type="InterPro" id="IPR027417">
    <property type="entry name" value="P-loop_NTPase"/>
</dbReference>
<dbReference type="Proteomes" id="UP000318307">
    <property type="component" value="Unassembled WGS sequence"/>
</dbReference>
<organism evidence="4 5">
    <name type="scientific">Desulfobotulus alkaliphilus</name>
    <dbReference type="NCBI Taxonomy" id="622671"/>
    <lineage>
        <taxon>Bacteria</taxon>
        <taxon>Pseudomonadati</taxon>
        <taxon>Thermodesulfobacteriota</taxon>
        <taxon>Desulfobacteria</taxon>
        <taxon>Desulfobacterales</taxon>
        <taxon>Desulfobacteraceae</taxon>
        <taxon>Desulfobotulus</taxon>
    </lineage>
</organism>
<dbReference type="NCBIfam" id="TIGR01613">
    <property type="entry name" value="primase_Cterm"/>
    <property type="match status" value="1"/>
</dbReference>
<accession>A0A562RHH5</accession>
<protein>
    <submittedName>
        <fullName evidence="4">P4 family phage/plasmid primase-like protein</fullName>
    </submittedName>
</protein>
<evidence type="ECO:0000256" key="1">
    <source>
        <dbReference type="ARBA" id="ARBA00022741"/>
    </source>
</evidence>
<evidence type="ECO:0000313" key="5">
    <source>
        <dbReference type="Proteomes" id="UP000318307"/>
    </source>
</evidence>
<gene>
    <name evidence="4" type="ORF">LZ24_02487</name>
</gene>
<dbReference type="EMBL" id="VLLC01000021">
    <property type="protein sequence ID" value="TWI68515.1"/>
    <property type="molecule type" value="Genomic_DNA"/>
</dbReference>
<dbReference type="OrthoDB" id="9763644at2"/>
<comment type="caution">
    <text evidence="4">The sequence shown here is derived from an EMBL/GenBank/DDBJ whole genome shotgun (WGS) entry which is preliminary data.</text>
</comment>
<dbReference type="SUPFAM" id="SSF52540">
    <property type="entry name" value="P-loop containing nucleoside triphosphate hydrolases"/>
    <property type="match status" value="1"/>
</dbReference>
<dbReference type="AlphaFoldDB" id="A0A562RHH5"/>
<dbReference type="InterPro" id="IPR045455">
    <property type="entry name" value="NrS-1_pol-like_helicase"/>
</dbReference>
<dbReference type="GO" id="GO:0005524">
    <property type="term" value="F:ATP binding"/>
    <property type="evidence" value="ECO:0007669"/>
    <property type="project" value="UniProtKB-KW"/>
</dbReference>
<dbReference type="InterPro" id="IPR006500">
    <property type="entry name" value="Helicase_put_C_phage/plasmid"/>
</dbReference>
<dbReference type="RefSeq" id="WP_144685593.1">
    <property type="nucleotide sequence ID" value="NZ_VLLC01000021.1"/>
</dbReference>
<evidence type="ECO:0000256" key="2">
    <source>
        <dbReference type="ARBA" id="ARBA00022840"/>
    </source>
</evidence>
<dbReference type="PROSITE" id="PS51206">
    <property type="entry name" value="SF3_HELICASE_1"/>
    <property type="match status" value="1"/>
</dbReference>
<keyword evidence="5" id="KW-1185">Reference proteome</keyword>
<sequence>MMTQAAHATPRTTPFHPESGCPRWLQFLEESMQDAASIHALREWMAACLGDGPNEKALYLHGDVCSGKSTLLSVLVGLTGDENTVCIDFQYINSPFERARIRGKKLVISLSGLPLDCVSCFKSIVSGDTLFGTFKFQKPFEFRPTCSLVFHHNTEPDFERLGEGCRRRMLVVPFRRVFTGNQRDPNLKNTLQEELPAIRAWVEAICP</sequence>
<keyword evidence="1" id="KW-0547">Nucleotide-binding</keyword>
<proteinExistence type="predicted"/>